<evidence type="ECO:0000259" key="3">
    <source>
        <dbReference type="PROSITE" id="PS50158"/>
    </source>
</evidence>
<dbReference type="GO" id="GO:0003676">
    <property type="term" value="F:nucleic acid binding"/>
    <property type="evidence" value="ECO:0007669"/>
    <property type="project" value="InterPro"/>
</dbReference>
<dbReference type="Gene3D" id="2.40.70.10">
    <property type="entry name" value="Acid Proteases"/>
    <property type="match status" value="1"/>
</dbReference>
<dbReference type="InterPro" id="IPR032567">
    <property type="entry name" value="RTL1-rel"/>
</dbReference>
<dbReference type="GO" id="GO:0008270">
    <property type="term" value="F:zinc ion binding"/>
    <property type="evidence" value="ECO:0007669"/>
    <property type="project" value="UniProtKB-KW"/>
</dbReference>
<dbReference type="PANTHER" id="PTHR15503">
    <property type="entry name" value="LDOC1 RELATED"/>
    <property type="match status" value="1"/>
</dbReference>
<dbReference type="InterPro" id="IPR021109">
    <property type="entry name" value="Peptidase_aspartic_dom_sf"/>
</dbReference>
<feature type="compositionally biased region" description="Gly residues" evidence="2">
    <location>
        <begin position="46"/>
        <end position="65"/>
    </location>
</feature>
<feature type="compositionally biased region" description="Gly residues" evidence="2">
    <location>
        <begin position="310"/>
        <end position="321"/>
    </location>
</feature>
<reference evidence="4" key="1">
    <citation type="submission" date="2023-05" db="EMBL/GenBank/DDBJ databases">
        <title>Genome and transcriptome analyses reveal genes involved in the formation of fine ridges on petal epidermal cells in Hibiscus trionum.</title>
        <authorList>
            <person name="Koshimizu S."/>
            <person name="Masuda S."/>
            <person name="Ishii T."/>
            <person name="Shirasu K."/>
            <person name="Hoshino A."/>
            <person name="Arita M."/>
        </authorList>
    </citation>
    <scope>NUCLEOTIDE SEQUENCE</scope>
    <source>
        <strain evidence="4">Hamamatsu line</strain>
    </source>
</reference>
<dbReference type="SMART" id="SM00343">
    <property type="entry name" value="ZnF_C2HC"/>
    <property type="match status" value="1"/>
</dbReference>
<dbReference type="PANTHER" id="PTHR15503:SF45">
    <property type="entry name" value="RNA-DIRECTED DNA POLYMERASE HOMOLOG"/>
    <property type="match status" value="1"/>
</dbReference>
<feature type="compositionally biased region" description="Basic and acidic residues" evidence="2">
    <location>
        <begin position="281"/>
        <end position="292"/>
    </location>
</feature>
<feature type="compositionally biased region" description="Pro residues" evidence="2">
    <location>
        <begin position="32"/>
        <end position="45"/>
    </location>
</feature>
<feature type="region of interest" description="Disordered" evidence="2">
    <location>
        <begin position="274"/>
        <end position="323"/>
    </location>
</feature>
<dbReference type="InterPro" id="IPR001878">
    <property type="entry name" value="Znf_CCHC"/>
</dbReference>
<keyword evidence="1" id="KW-0862">Zinc</keyword>
<evidence type="ECO:0000313" key="5">
    <source>
        <dbReference type="Proteomes" id="UP001165190"/>
    </source>
</evidence>
<gene>
    <name evidence="4" type="ORF">HRI_003128200</name>
</gene>
<proteinExistence type="predicted"/>
<dbReference type="Pfam" id="PF08284">
    <property type="entry name" value="RVP_2"/>
    <property type="match status" value="1"/>
</dbReference>
<dbReference type="InterPro" id="IPR005162">
    <property type="entry name" value="Retrotrans_gag_dom"/>
</dbReference>
<dbReference type="Pfam" id="PF03732">
    <property type="entry name" value="Retrotrans_gag"/>
    <property type="match status" value="1"/>
</dbReference>
<feature type="region of interest" description="Disordered" evidence="2">
    <location>
        <begin position="27"/>
        <end position="67"/>
    </location>
</feature>
<comment type="caution">
    <text evidence="4">The sequence shown here is derived from an EMBL/GenBank/DDBJ whole genome shotgun (WGS) entry which is preliminary data.</text>
</comment>
<dbReference type="AlphaFoldDB" id="A0A9W7ICV8"/>
<dbReference type="PROSITE" id="PS50158">
    <property type="entry name" value="ZF_CCHC"/>
    <property type="match status" value="1"/>
</dbReference>
<dbReference type="Proteomes" id="UP001165190">
    <property type="component" value="Unassembled WGS sequence"/>
</dbReference>
<protein>
    <recommendedName>
        <fullName evidence="3">CCHC-type domain-containing protein</fullName>
    </recommendedName>
</protein>
<feature type="domain" description="CCHC-type" evidence="3">
    <location>
        <begin position="346"/>
        <end position="360"/>
    </location>
</feature>
<keyword evidence="5" id="KW-1185">Reference proteome</keyword>
<evidence type="ECO:0000256" key="2">
    <source>
        <dbReference type="SAM" id="MobiDB-lite"/>
    </source>
</evidence>
<keyword evidence="1" id="KW-0863">Zinc-finger</keyword>
<dbReference type="EMBL" id="BSYR01000026">
    <property type="protein sequence ID" value="GMI94589.1"/>
    <property type="molecule type" value="Genomic_DNA"/>
</dbReference>
<evidence type="ECO:0000313" key="4">
    <source>
        <dbReference type="EMBL" id="GMI94589.1"/>
    </source>
</evidence>
<keyword evidence="1" id="KW-0479">Metal-binding</keyword>
<organism evidence="4 5">
    <name type="scientific">Hibiscus trionum</name>
    <name type="common">Flower of an hour</name>
    <dbReference type="NCBI Taxonomy" id="183268"/>
    <lineage>
        <taxon>Eukaryota</taxon>
        <taxon>Viridiplantae</taxon>
        <taxon>Streptophyta</taxon>
        <taxon>Embryophyta</taxon>
        <taxon>Tracheophyta</taxon>
        <taxon>Spermatophyta</taxon>
        <taxon>Magnoliopsida</taxon>
        <taxon>eudicotyledons</taxon>
        <taxon>Gunneridae</taxon>
        <taxon>Pentapetalae</taxon>
        <taxon>rosids</taxon>
        <taxon>malvids</taxon>
        <taxon>Malvales</taxon>
        <taxon>Malvaceae</taxon>
        <taxon>Malvoideae</taxon>
        <taxon>Hibiscus</taxon>
    </lineage>
</organism>
<name>A0A9W7ICV8_HIBTR</name>
<dbReference type="SUPFAM" id="SSF50630">
    <property type="entry name" value="Acid proteases"/>
    <property type="match status" value="1"/>
</dbReference>
<dbReference type="OrthoDB" id="1937173at2759"/>
<feature type="region of interest" description="Disordered" evidence="2">
    <location>
        <begin position="370"/>
        <end position="390"/>
    </location>
</feature>
<sequence>MVQPEPRAEAPGVEPVVRVEAQVGEPVVGVRAPPPPPPPLPPPPGEGGEAGVEGEGPQGGQGGQVPAGIDLAPLVQAIAGAFQAAVAGGQAAAHHQGEGTGLPLERLRGLGAEEFRGATPERSELWFEKTVRILAQMRCTGERKLGCIVSLLQGDAYTCWTTVISGMAEADITWEFFRNAFKRKYLGVRYLDEKKREFMALVQGNRTMSEYEIQFVRLSQYAPELIPEEKERCERFRYGLTTDVKTYMLASDYTEFDVLVSRAKDVEQNLSSRARAGASDFGKRHANWDRDHAKRHRDRRYQPDTRPRGGNHGQGRQGQGAVGHIPECTRCGRRHPGECMGMFGACWNCSSRDHLRRDCPHPVRGGLAPARGFEHQRGRGRGRGNFQPRNEGQRNLAHVVAVQPEGGGPARVYAQREAGKDIDVIAGNFTLQSLSLLSLIDSGSTHSYILGDHAKSLELPCDWLEVGVNVTSSFVYTVVVRKMYRRCPLMIQGHVFPVDMMEPPFYGFDVILGMDWLVEHRARVDFETKRVSLRLTDDFEVVVVGENVKFLSNVVLALEAQRLLGSGCQAYLAYVMNSDMSEVRPRDIRTVCDFPSVFPEELLGLPPDRAVEFAIETYSDSAPVSIAPYRMAPKELKELKT</sequence>
<accession>A0A9W7ICV8</accession>
<evidence type="ECO:0000256" key="1">
    <source>
        <dbReference type="PROSITE-ProRule" id="PRU00047"/>
    </source>
</evidence>